<evidence type="ECO:0000259" key="7">
    <source>
        <dbReference type="SMART" id="SM00495"/>
    </source>
</evidence>
<accession>A0A1H4L643</accession>
<keyword evidence="3 6" id="KW-0732">Signal</keyword>
<dbReference type="InterPro" id="IPR050149">
    <property type="entry name" value="Collagen_superfamily"/>
</dbReference>
<feature type="domain" description="Chitin-binding type-3" evidence="7">
    <location>
        <begin position="1007"/>
        <end position="1053"/>
    </location>
</feature>
<gene>
    <name evidence="8" type="ORF">SAMN05443244_1475</name>
</gene>
<dbReference type="RefSeq" id="WP_074653026.1">
    <property type="nucleotide sequence ID" value="NZ_FNSD01000001.1"/>
</dbReference>
<evidence type="ECO:0000256" key="5">
    <source>
        <dbReference type="SAM" id="MobiDB-lite"/>
    </source>
</evidence>
<feature type="region of interest" description="Disordered" evidence="5">
    <location>
        <begin position="670"/>
        <end position="697"/>
    </location>
</feature>
<dbReference type="Pfam" id="PF24517">
    <property type="entry name" value="CBM96"/>
    <property type="match status" value="1"/>
</dbReference>
<dbReference type="GO" id="GO:0030020">
    <property type="term" value="F:extracellular matrix structural constituent conferring tensile strength"/>
    <property type="evidence" value="ECO:0007669"/>
    <property type="project" value="TreeGrafter"/>
</dbReference>
<dbReference type="NCBIfam" id="NF033679">
    <property type="entry name" value="DNRLRE_dom"/>
    <property type="match status" value="1"/>
</dbReference>
<organism evidence="8 9">
    <name type="scientific">Terriglobus roseus</name>
    <dbReference type="NCBI Taxonomy" id="392734"/>
    <lineage>
        <taxon>Bacteria</taxon>
        <taxon>Pseudomonadati</taxon>
        <taxon>Acidobacteriota</taxon>
        <taxon>Terriglobia</taxon>
        <taxon>Terriglobales</taxon>
        <taxon>Acidobacteriaceae</taxon>
        <taxon>Terriglobus</taxon>
    </lineage>
</organism>
<dbReference type="GO" id="GO:0031012">
    <property type="term" value="C:extracellular matrix"/>
    <property type="evidence" value="ECO:0007669"/>
    <property type="project" value="TreeGrafter"/>
</dbReference>
<feature type="compositionally biased region" description="Low complexity" evidence="5">
    <location>
        <begin position="212"/>
        <end position="233"/>
    </location>
</feature>
<dbReference type="InterPro" id="IPR036573">
    <property type="entry name" value="CBM_sf_5/12"/>
</dbReference>
<evidence type="ECO:0000256" key="3">
    <source>
        <dbReference type="ARBA" id="ARBA00022729"/>
    </source>
</evidence>
<name>A0A1H4L643_9BACT</name>
<evidence type="ECO:0000313" key="9">
    <source>
        <dbReference type="Proteomes" id="UP000182409"/>
    </source>
</evidence>
<dbReference type="PANTHER" id="PTHR24023">
    <property type="entry name" value="COLLAGEN ALPHA"/>
    <property type="match status" value="1"/>
</dbReference>
<feature type="domain" description="Chitin-binding type-3" evidence="7">
    <location>
        <begin position="788"/>
        <end position="831"/>
    </location>
</feature>
<comment type="subcellular location">
    <subcellularLocation>
        <location evidence="1">Secreted</location>
    </subcellularLocation>
</comment>
<evidence type="ECO:0000313" key="8">
    <source>
        <dbReference type="EMBL" id="SEB65908.1"/>
    </source>
</evidence>
<dbReference type="Proteomes" id="UP000182409">
    <property type="component" value="Unassembled WGS sequence"/>
</dbReference>
<dbReference type="InterPro" id="IPR055372">
    <property type="entry name" value="CBM96"/>
</dbReference>
<dbReference type="InterPro" id="IPR003610">
    <property type="entry name" value="CBM5/12"/>
</dbReference>
<dbReference type="OrthoDB" id="105372at2"/>
<sequence>MPLHLHIRNRLTRAAPLLALAVCFPWHPTFAQTGTLTADTAVSTVHPATNYGTLSNLYVSGSSTALLRFDLGTLPSGTTAAQISRATLRIFANRVNTPGVLTVSPLNTAWAESAVTWQTMPGVANAVEVFAVTDENQYITVDVTSLVRGWVTLPTTNFGLTLTASTADVVLDSKENDTTAHPAQLEIALTSATAGLTGPQGPRGDTGATGEQGPAGPQGVTGAAGPAGAQGPKGDTGAAGSAGLIFRGSWLSGTLYALNDVVTSGGAAWVSTASGNIGNTPAGMSSVWSVLVPAPGVPTVTGGLAYAGVYDSTSNYASQAVVTWQNAAWVSLRDSNHGNTPDVSTADWVMLVPAAVGLTGAAGPAGSPGAQGPQGERGYTGAVGSQGDTGTTGATGRPGFVYQGSYNSMTNYTAGDVVLWQGGSWSSLVDGNHGNTPDASPTDWGLLTSRGLTGDTGSTGAQGLAGPQGLPGTQGLVGPQGVTGPVGSTGPQGAPGRDGAQGLRGDTGPVGLQGDPGPVGITWQGSYDSGTNYATNDAVAWHGQSWLSMHNTNHGNTPEISAADWTLLAAMGATGSQGLPGTIGPQGPPGDIGLPGAKGTTGAQGLTGPQGAAGLQYLGLYDSGTNYALHDAVTYGGGTWISLQETNHGNTPGSLSAWWQQIAAPGLQGATGMQGAAGPTGVAGTQGAQGLTGPEGPQGQPVHFLGAWLSTASYRAGDAVFYDGSAYIATGAVVGSPPGISSMWSLLAQRGDTGVMGPQGAQGAAGTAGAAGPSGPIGLTGAPGLRWLDAYDPARGYIVGDAVSFNGASYVSVSDVNVALPPGTGPQWSLLAAAGAAGTTGASGINGARGNDGAAATVAIGTVGTGAPGTPADVKNVGTANAATLNFTLPQGATGVAGAPGLSFQGTCSSGNGYVKNDVVYRSGSSYVSQLPGNTVDPLVSIANNSGEWKLLVSQGAPGAATVSVGTITSGTTAAVTNAGTQTAAVLNFTLPRGDTGAAGPAGLSFLGAWDSAAAYAATNAVSYSGSSYLAMTANTGVHPVGDAGSVGAWLLLAMQGAPGVAGPQGPTGSAGLAGATPTIAIGTTHTLAAGSSASVSNVGSATAVQLEFSIPQGAAGTGSSTAGGVFSTVHTIAAASQGAQVYGPLVDTKAAADANAVLAYLPSTCLLHSVLVYNASAVDVTFQVHTGTPGNMTSGANCTAKANAATTCNGPGTLGTANFVSFGISTTSTATSYVYTQFSCN</sequence>
<evidence type="ECO:0000256" key="1">
    <source>
        <dbReference type="ARBA" id="ARBA00004613"/>
    </source>
</evidence>
<protein>
    <submittedName>
        <fullName evidence="8">Collagen triple helix repeat-containing protein</fullName>
    </submittedName>
</protein>
<reference evidence="8 9" key="1">
    <citation type="submission" date="2016-10" db="EMBL/GenBank/DDBJ databases">
        <authorList>
            <person name="de Groot N.N."/>
        </authorList>
    </citation>
    <scope>NUCLEOTIDE SEQUENCE [LARGE SCALE GENOMIC DNA]</scope>
    <source>
        <strain evidence="8 9">AB35.6</strain>
    </source>
</reference>
<feature type="chain" id="PRO_5010223755" evidence="6">
    <location>
        <begin position="32"/>
        <end position="1242"/>
    </location>
</feature>
<feature type="region of interest" description="Disordered" evidence="5">
    <location>
        <begin position="192"/>
        <end position="238"/>
    </location>
</feature>
<proteinExistence type="predicted"/>
<dbReference type="SUPFAM" id="SSF51055">
    <property type="entry name" value="Carbohydrate binding domain"/>
    <property type="match status" value="1"/>
</dbReference>
<dbReference type="GO" id="GO:0004553">
    <property type="term" value="F:hydrolase activity, hydrolyzing O-glycosyl compounds"/>
    <property type="evidence" value="ECO:0007669"/>
    <property type="project" value="InterPro"/>
</dbReference>
<dbReference type="SMART" id="SM00495">
    <property type="entry name" value="ChtBD3"/>
    <property type="match status" value="3"/>
</dbReference>
<keyword evidence="8" id="KW-0176">Collagen</keyword>
<dbReference type="GO" id="GO:0030246">
    <property type="term" value="F:carbohydrate binding"/>
    <property type="evidence" value="ECO:0007669"/>
    <property type="project" value="InterPro"/>
</dbReference>
<dbReference type="AlphaFoldDB" id="A0A1H4L643"/>
<keyword evidence="4" id="KW-0378">Hydrolase</keyword>
<feature type="compositionally biased region" description="Low complexity" evidence="5">
    <location>
        <begin position="362"/>
        <end position="374"/>
    </location>
</feature>
<evidence type="ECO:0000256" key="6">
    <source>
        <dbReference type="SAM" id="SignalP"/>
    </source>
</evidence>
<feature type="domain" description="Chitin-binding type-3" evidence="7">
    <location>
        <begin position="705"/>
        <end position="747"/>
    </location>
</feature>
<dbReference type="Gene3D" id="2.60.120.970">
    <property type="match status" value="1"/>
</dbReference>
<dbReference type="GO" id="GO:0005975">
    <property type="term" value="P:carbohydrate metabolic process"/>
    <property type="evidence" value="ECO:0007669"/>
    <property type="project" value="InterPro"/>
</dbReference>
<dbReference type="Gene3D" id="2.10.10.90">
    <property type="match status" value="2"/>
</dbReference>
<evidence type="ECO:0000256" key="4">
    <source>
        <dbReference type="ARBA" id="ARBA00022801"/>
    </source>
</evidence>
<dbReference type="PANTHER" id="PTHR24023:SF1095">
    <property type="entry name" value="EGF-LIKE DOMAIN-CONTAINING PROTEIN"/>
    <property type="match status" value="1"/>
</dbReference>
<keyword evidence="2" id="KW-0964">Secreted</keyword>
<feature type="region of interest" description="Disordered" evidence="5">
    <location>
        <begin position="482"/>
        <end position="517"/>
    </location>
</feature>
<dbReference type="GO" id="GO:0005615">
    <property type="term" value="C:extracellular space"/>
    <property type="evidence" value="ECO:0007669"/>
    <property type="project" value="TreeGrafter"/>
</dbReference>
<feature type="signal peptide" evidence="6">
    <location>
        <begin position="1"/>
        <end position="31"/>
    </location>
</feature>
<evidence type="ECO:0000256" key="2">
    <source>
        <dbReference type="ARBA" id="ARBA00022525"/>
    </source>
</evidence>
<feature type="region of interest" description="Disordered" evidence="5">
    <location>
        <begin position="362"/>
        <end position="397"/>
    </location>
</feature>
<dbReference type="EMBL" id="FNSD01000001">
    <property type="protein sequence ID" value="SEB65908.1"/>
    <property type="molecule type" value="Genomic_DNA"/>
</dbReference>
<dbReference type="InterPro" id="IPR008160">
    <property type="entry name" value="Collagen"/>
</dbReference>
<dbReference type="Pfam" id="PF01391">
    <property type="entry name" value="Collagen"/>
    <property type="match status" value="4"/>
</dbReference>
<dbReference type="GO" id="GO:0030198">
    <property type="term" value="P:extracellular matrix organization"/>
    <property type="evidence" value="ECO:0007669"/>
    <property type="project" value="TreeGrafter"/>
</dbReference>